<feature type="chain" id="PRO_5039681562" evidence="2">
    <location>
        <begin position="32"/>
        <end position="247"/>
    </location>
</feature>
<reference evidence="3 4" key="1">
    <citation type="journal article" date="2021" name="Microorganisms">
        <title>Bacterial Dimethylsulfoniopropionate Biosynthesis in the East China Sea.</title>
        <authorList>
            <person name="Liu J."/>
            <person name="Zhang Y."/>
            <person name="Liu J."/>
            <person name="Zhong H."/>
            <person name="Williams B.T."/>
            <person name="Zheng Y."/>
            <person name="Curson A.R.J."/>
            <person name="Sun C."/>
            <person name="Sun H."/>
            <person name="Song D."/>
            <person name="Wagner Mackenzie B."/>
            <person name="Bermejo Martinez A."/>
            <person name="Todd J.D."/>
            <person name="Zhang X.H."/>
        </authorList>
    </citation>
    <scope>NUCLEOTIDE SEQUENCE [LARGE SCALE GENOMIC DNA]</scope>
    <source>
        <strain evidence="3 4">ESS08</strain>
    </source>
</reference>
<dbReference type="AlphaFoldDB" id="A0A944CKL3"/>
<dbReference type="InterPro" id="IPR019076">
    <property type="entry name" value="Spore_lipoprot_YhcN/YlaJ-like"/>
</dbReference>
<organism evidence="3 4">
    <name type="scientific">Mesobacillus boroniphilus</name>
    <dbReference type="NCBI Taxonomy" id="308892"/>
    <lineage>
        <taxon>Bacteria</taxon>
        <taxon>Bacillati</taxon>
        <taxon>Bacillota</taxon>
        <taxon>Bacilli</taxon>
        <taxon>Bacillales</taxon>
        <taxon>Bacillaceae</taxon>
        <taxon>Mesobacillus</taxon>
    </lineage>
</organism>
<feature type="compositionally biased region" description="Basic and acidic residues" evidence="1">
    <location>
        <begin position="111"/>
        <end position="124"/>
    </location>
</feature>
<comment type="caution">
    <text evidence="3">The sequence shown here is derived from an EMBL/GenBank/DDBJ whole genome shotgun (WGS) entry which is preliminary data.</text>
</comment>
<name>A0A944CKL3_9BACI</name>
<evidence type="ECO:0000256" key="2">
    <source>
        <dbReference type="SAM" id="SignalP"/>
    </source>
</evidence>
<protein>
    <submittedName>
        <fullName evidence="3">Spore cortex protein CoxA</fullName>
    </submittedName>
</protein>
<accession>A0A944CKL3</accession>
<keyword evidence="4" id="KW-1185">Reference proteome</keyword>
<evidence type="ECO:0000313" key="3">
    <source>
        <dbReference type="EMBL" id="MBS8265050.1"/>
    </source>
</evidence>
<feature type="region of interest" description="Disordered" evidence="1">
    <location>
        <begin position="87"/>
        <end position="124"/>
    </location>
</feature>
<dbReference type="EMBL" id="QTKX01000001">
    <property type="protein sequence ID" value="MBS8265050.1"/>
    <property type="molecule type" value="Genomic_DNA"/>
</dbReference>
<keyword evidence="2" id="KW-0732">Signal</keyword>
<dbReference type="Pfam" id="PF09580">
    <property type="entry name" value="Spore_YhcN_YlaJ"/>
    <property type="match status" value="1"/>
</dbReference>
<dbReference type="PROSITE" id="PS51257">
    <property type="entry name" value="PROKAR_LIPOPROTEIN"/>
    <property type="match status" value="1"/>
</dbReference>
<feature type="signal peptide" evidence="2">
    <location>
        <begin position="1"/>
        <end position="31"/>
    </location>
</feature>
<gene>
    <name evidence="3" type="ORF">DYI25_11410</name>
</gene>
<dbReference type="Proteomes" id="UP000761411">
    <property type="component" value="Unassembled WGS sequence"/>
</dbReference>
<evidence type="ECO:0000256" key="1">
    <source>
        <dbReference type="SAM" id="MobiDB-lite"/>
    </source>
</evidence>
<proteinExistence type="predicted"/>
<sequence length="247" mass="28245">MLILARMGVFRLNKRMLFVPIVSLLTIGVTACNGNDEAAVQGRNTDRGQPLGYYSNEKGNEIDVMDDREGAITEIFDHNFGKEGLAAESRKRRMLQSRDENGNPPNPTVPRSDHDHNFFQRDNKYSRGDLNYHGHLNEQRGSGQARIYFNTEQDNRLARKVGIAAESVDNVDKVRSVLFGQKVEIAVTFKDKSLKKQTKEKIRKAVLPYIEDRELNIIEDEGTFSRTRNIDYDRKNGNPRESLNFNP</sequence>
<evidence type="ECO:0000313" key="4">
    <source>
        <dbReference type="Proteomes" id="UP000761411"/>
    </source>
</evidence>